<sequence length="132" mass="14601">MPIDVLFTTLNHLFHRVILETSASLIEAITQLWLFLVDDCVASGHLPIDCLVLACVGHANFWLCQAMQPSRMAFPSHLINMHNYPSGEMTLNGRSDNTTVTNPKLLDSETDKHIGQLSAPLDLEVSPIVAFC</sequence>
<comment type="caution">
    <text evidence="1">The sequence shown here is derived from an EMBL/GenBank/DDBJ whole genome shotgun (WGS) entry which is preliminary data.</text>
</comment>
<protein>
    <submittedName>
        <fullName evidence="1">Uncharacterized protein</fullName>
    </submittedName>
</protein>
<proteinExistence type="predicted"/>
<reference evidence="1" key="1">
    <citation type="submission" date="2018-11" db="EMBL/GenBank/DDBJ databases">
        <authorList>
            <consortium name="Pathogen Informatics"/>
        </authorList>
    </citation>
    <scope>NUCLEOTIDE SEQUENCE</scope>
</reference>
<gene>
    <name evidence="1" type="ORF">PXEA_LOCUS32550</name>
</gene>
<dbReference type="AlphaFoldDB" id="A0A3S5B357"/>
<evidence type="ECO:0000313" key="2">
    <source>
        <dbReference type="Proteomes" id="UP000784294"/>
    </source>
</evidence>
<organism evidence="1 2">
    <name type="scientific">Protopolystoma xenopodis</name>
    <dbReference type="NCBI Taxonomy" id="117903"/>
    <lineage>
        <taxon>Eukaryota</taxon>
        <taxon>Metazoa</taxon>
        <taxon>Spiralia</taxon>
        <taxon>Lophotrochozoa</taxon>
        <taxon>Platyhelminthes</taxon>
        <taxon>Monogenea</taxon>
        <taxon>Polyopisthocotylea</taxon>
        <taxon>Polystomatidea</taxon>
        <taxon>Polystomatidae</taxon>
        <taxon>Protopolystoma</taxon>
    </lineage>
</organism>
<keyword evidence="2" id="KW-1185">Reference proteome</keyword>
<name>A0A3S5B357_9PLAT</name>
<evidence type="ECO:0000313" key="1">
    <source>
        <dbReference type="EMBL" id="VEL39110.1"/>
    </source>
</evidence>
<dbReference type="EMBL" id="CAAALY010260134">
    <property type="protein sequence ID" value="VEL39110.1"/>
    <property type="molecule type" value="Genomic_DNA"/>
</dbReference>
<accession>A0A3S5B357</accession>
<dbReference type="Proteomes" id="UP000784294">
    <property type="component" value="Unassembled WGS sequence"/>
</dbReference>